<proteinExistence type="predicted"/>
<organism evidence="2 3">
    <name type="scientific">Ligilactobacillus ruminis SPM0211</name>
    <dbReference type="NCBI Taxonomy" id="1040964"/>
    <lineage>
        <taxon>Bacteria</taxon>
        <taxon>Bacillati</taxon>
        <taxon>Bacillota</taxon>
        <taxon>Bacilli</taxon>
        <taxon>Lactobacillales</taxon>
        <taxon>Lactobacillaceae</taxon>
        <taxon>Ligilactobacillus</taxon>
    </lineage>
</organism>
<sequence>MPVISGNTENLSASVKQTKAKDAVSSAFHMNRKEKLNKTLAF</sequence>
<gene>
    <name evidence="2" type="ORF">LRU_01904</name>
</gene>
<feature type="region of interest" description="Disordered" evidence="1">
    <location>
        <begin position="1"/>
        <end position="26"/>
    </location>
</feature>
<comment type="caution">
    <text evidence="2">The sequence shown here is derived from an EMBL/GenBank/DDBJ whole genome shotgun (WGS) entry which is preliminary data.</text>
</comment>
<dbReference type="AlphaFoldDB" id="F7R357"/>
<dbReference type="Proteomes" id="UP000002971">
    <property type="component" value="Unassembled WGS sequence"/>
</dbReference>
<evidence type="ECO:0000256" key="1">
    <source>
        <dbReference type="SAM" id="MobiDB-lite"/>
    </source>
</evidence>
<evidence type="ECO:0000313" key="2">
    <source>
        <dbReference type="EMBL" id="EGM50222.1"/>
    </source>
</evidence>
<reference evidence="2 3" key="1">
    <citation type="journal article" date="2011" name="J. Bacteriol.">
        <title>Genome Sequence of Lactobacillus ruminis SPM0211, Isolated from a Fecal Sample from a Healthy Korean.</title>
        <authorList>
            <person name="Lee S."/>
            <person name="Cho Y.J."/>
            <person name="Lee A.H."/>
            <person name="Chun J."/>
            <person name="Ha N.J."/>
            <person name="Ko G."/>
        </authorList>
    </citation>
    <scope>NUCLEOTIDE SEQUENCE [LARGE SCALE GENOMIC DNA]</scope>
    <source>
        <strain evidence="2 3">SPM0211</strain>
    </source>
</reference>
<protein>
    <submittedName>
        <fullName evidence="2">Uncharacterized protein</fullName>
    </submittedName>
</protein>
<evidence type="ECO:0000313" key="3">
    <source>
        <dbReference type="Proteomes" id="UP000002971"/>
    </source>
</evidence>
<name>F7R357_9LACO</name>
<feature type="compositionally biased region" description="Polar residues" evidence="1">
    <location>
        <begin position="1"/>
        <end position="17"/>
    </location>
</feature>
<accession>F7R357</accession>
<dbReference type="EMBL" id="AFOJ01000007">
    <property type="protein sequence ID" value="EGM50222.1"/>
    <property type="molecule type" value="Genomic_DNA"/>
</dbReference>